<dbReference type="EMBL" id="VOPL01000001">
    <property type="protein sequence ID" value="TXB71068.1"/>
    <property type="molecule type" value="Genomic_DNA"/>
</dbReference>
<evidence type="ECO:0008006" key="5">
    <source>
        <dbReference type="Google" id="ProtNLM"/>
    </source>
</evidence>
<gene>
    <name evidence="3" type="ORF">FQV27_04265</name>
</gene>
<keyword evidence="2" id="KW-1133">Transmembrane helix</keyword>
<evidence type="ECO:0000313" key="4">
    <source>
        <dbReference type="Proteomes" id="UP000321562"/>
    </source>
</evidence>
<dbReference type="RefSeq" id="WP_147096550.1">
    <property type="nucleotide sequence ID" value="NZ_JBHUFH010000002.1"/>
</dbReference>
<organism evidence="3 4">
    <name type="scientific">Paracoccus aurantiacus</name>
    <dbReference type="NCBI Taxonomy" id="2599412"/>
    <lineage>
        <taxon>Bacteria</taxon>
        <taxon>Pseudomonadati</taxon>
        <taxon>Pseudomonadota</taxon>
        <taxon>Alphaproteobacteria</taxon>
        <taxon>Rhodobacterales</taxon>
        <taxon>Paracoccaceae</taxon>
        <taxon>Paracoccus</taxon>
    </lineage>
</organism>
<protein>
    <recommendedName>
        <fullName evidence="5">Glycine-rich domain-containing protein-like</fullName>
    </recommendedName>
</protein>
<feature type="transmembrane region" description="Helical" evidence="2">
    <location>
        <begin position="161"/>
        <end position="179"/>
    </location>
</feature>
<name>A0A5C6S9I4_9RHOB</name>
<sequence length="236" mass="26034">MRNPELWQQLQSEPITLSDGSDLGVVLTDRYHISPQRTAALLTEYRRFLYLVSLSDGVLAPSTMVDQLWHLHLADDAAWRTYSRKFFGRELRHIPGRPAPENDPAYLSTLRMIREEFDVSPDPEFWPDPSSRSQKGATSLNAFFLGVVVTALVLWQFGPGWATVAFAVTVVIAVERYIATPSKRLLRRSDSADGGMVVGAETSRGSRHDDENRPGFTTYDGQSGSDAGDGGGCGGD</sequence>
<evidence type="ECO:0000313" key="3">
    <source>
        <dbReference type="EMBL" id="TXB71068.1"/>
    </source>
</evidence>
<keyword evidence="4" id="KW-1185">Reference proteome</keyword>
<dbReference type="Proteomes" id="UP000321562">
    <property type="component" value="Unassembled WGS sequence"/>
</dbReference>
<proteinExistence type="predicted"/>
<dbReference type="AlphaFoldDB" id="A0A5C6S9I4"/>
<keyword evidence="2" id="KW-0472">Membrane</keyword>
<feature type="region of interest" description="Disordered" evidence="1">
    <location>
        <begin position="190"/>
        <end position="236"/>
    </location>
</feature>
<evidence type="ECO:0000256" key="1">
    <source>
        <dbReference type="SAM" id="MobiDB-lite"/>
    </source>
</evidence>
<feature type="compositionally biased region" description="Gly residues" evidence="1">
    <location>
        <begin position="227"/>
        <end position="236"/>
    </location>
</feature>
<evidence type="ECO:0000256" key="2">
    <source>
        <dbReference type="SAM" id="Phobius"/>
    </source>
</evidence>
<accession>A0A5C6S9I4</accession>
<feature type="compositionally biased region" description="Basic and acidic residues" evidence="1">
    <location>
        <begin position="204"/>
        <end position="213"/>
    </location>
</feature>
<keyword evidence="2" id="KW-0812">Transmembrane</keyword>
<reference evidence="3 4" key="1">
    <citation type="submission" date="2019-08" db="EMBL/GenBank/DDBJ databases">
        <authorList>
            <person name="Ye J."/>
        </authorList>
    </citation>
    <scope>NUCLEOTIDE SEQUENCE [LARGE SCALE GENOMIC DNA]</scope>
    <source>
        <strain evidence="3 4">TK008</strain>
    </source>
</reference>
<dbReference type="OrthoDB" id="196672at2"/>
<comment type="caution">
    <text evidence="3">The sequence shown here is derived from an EMBL/GenBank/DDBJ whole genome shotgun (WGS) entry which is preliminary data.</text>
</comment>